<evidence type="ECO:0000313" key="2">
    <source>
        <dbReference type="EMBL" id="KKT65611.1"/>
    </source>
</evidence>
<feature type="domain" description="Mg chelatase-related protein C-terminal" evidence="1">
    <location>
        <begin position="3"/>
        <end position="98"/>
    </location>
</feature>
<accession>A0A0G1J215</accession>
<dbReference type="PANTHER" id="PTHR32039">
    <property type="entry name" value="MAGNESIUM-CHELATASE SUBUNIT CHLI"/>
    <property type="match status" value="1"/>
</dbReference>
<dbReference type="Proteomes" id="UP000033901">
    <property type="component" value="Unassembled WGS sequence"/>
</dbReference>
<evidence type="ECO:0000259" key="1">
    <source>
        <dbReference type="Pfam" id="PF13335"/>
    </source>
</evidence>
<dbReference type="InterPro" id="IPR045006">
    <property type="entry name" value="CHLI-like"/>
</dbReference>
<dbReference type="Gene3D" id="3.40.50.300">
    <property type="entry name" value="P-loop containing nucleotide triphosphate hydrolases"/>
    <property type="match status" value="1"/>
</dbReference>
<sequence length="103" mass="11674">QQETSAAVRTKVQKARGIQNKRFKGLNIFTNSEMQNRDIKKFCKIKPPAQRLLKQAVGAYNLSARTYFRLIKVSQTIADLAQEGSIGPAHVAEALQYRVRIQE</sequence>
<protein>
    <submittedName>
        <fullName evidence="2">Mg chelatase, subunit ChlI, magnesium chelatase family protein</fullName>
    </submittedName>
</protein>
<gene>
    <name evidence="2" type="ORF">UW61_C0043G0008</name>
</gene>
<reference evidence="2 3" key="1">
    <citation type="journal article" date="2015" name="Nature">
        <title>rRNA introns, odd ribosomes, and small enigmatic genomes across a large radiation of phyla.</title>
        <authorList>
            <person name="Brown C.T."/>
            <person name="Hug L.A."/>
            <person name="Thomas B.C."/>
            <person name="Sharon I."/>
            <person name="Castelle C.J."/>
            <person name="Singh A."/>
            <person name="Wilkins M.J."/>
            <person name="Williams K.H."/>
            <person name="Banfield J.F."/>
        </authorList>
    </citation>
    <scope>NUCLEOTIDE SEQUENCE [LARGE SCALE GENOMIC DNA]</scope>
</reference>
<organism evidence="2 3">
    <name type="scientific">Candidatus Curtissbacteria bacterium GW2011_GWC1_44_33</name>
    <dbReference type="NCBI Taxonomy" id="1618413"/>
    <lineage>
        <taxon>Bacteria</taxon>
        <taxon>Candidatus Curtissiibacteriota</taxon>
    </lineage>
</organism>
<dbReference type="PANTHER" id="PTHR32039:SF7">
    <property type="entry name" value="COMPETENCE PROTEIN COMM"/>
    <property type="match status" value="1"/>
</dbReference>
<dbReference type="Pfam" id="PF13335">
    <property type="entry name" value="Mg_chelatase_C"/>
    <property type="match status" value="1"/>
</dbReference>
<dbReference type="EMBL" id="LCIZ01000043">
    <property type="protein sequence ID" value="KKT65611.1"/>
    <property type="molecule type" value="Genomic_DNA"/>
</dbReference>
<feature type="non-terminal residue" evidence="2">
    <location>
        <position position="1"/>
    </location>
</feature>
<dbReference type="AlphaFoldDB" id="A0A0G1J215"/>
<evidence type="ECO:0000313" key="3">
    <source>
        <dbReference type="Proteomes" id="UP000033901"/>
    </source>
</evidence>
<dbReference type="InterPro" id="IPR025158">
    <property type="entry name" value="Mg_chelat-rel_C"/>
</dbReference>
<dbReference type="PATRIC" id="fig|1618413.3.peg.524"/>
<dbReference type="InterPro" id="IPR027417">
    <property type="entry name" value="P-loop_NTPase"/>
</dbReference>
<comment type="caution">
    <text evidence="2">The sequence shown here is derived from an EMBL/GenBank/DDBJ whole genome shotgun (WGS) entry which is preliminary data.</text>
</comment>
<proteinExistence type="predicted"/>
<name>A0A0G1J215_9BACT</name>